<keyword evidence="3" id="KW-1185">Reference proteome</keyword>
<protein>
    <submittedName>
        <fullName evidence="2">Uncharacterized protein</fullName>
    </submittedName>
</protein>
<name>A0AA38FZU2_TAXCH</name>
<feature type="non-terminal residue" evidence="2">
    <location>
        <position position="68"/>
    </location>
</feature>
<reference evidence="2 3" key="1">
    <citation type="journal article" date="2021" name="Nat. Plants">
        <title>The Taxus genome provides insights into paclitaxel biosynthesis.</title>
        <authorList>
            <person name="Xiong X."/>
            <person name="Gou J."/>
            <person name="Liao Q."/>
            <person name="Li Y."/>
            <person name="Zhou Q."/>
            <person name="Bi G."/>
            <person name="Li C."/>
            <person name="Du R."/>
            <person name="Wang X."/>
            <person name="Sun T."/>
            <person name="Guo L."/>
            <person name="Liang H."/>
            <person name="Lu P."/>
            <person name="Wu Y."/>
            <person name="Zhang Z."/>
            <person name="Ro D.K."/>
            <person name="Shang Y."/>
            <person name="Huang S."/>
            <person name="Yan J."/>
        </authorList>
    </citation>
    <scope>NUCLEOTIDE SEQUENCE [LARGE SCALE GENOMIC DNA]</scope>
    <source>
        <strain evidence="2">Ta-2019</strain>
    </source>
</reference>
<dbReference type="Proteomes" id="UP000824469">
    <property type="component" value="Unassembled WGS sequence"/>
</dbReference>
<dbReference type="EMBL" id="JAHRHJ020000006">
    <property type="protein sequence ID" value="KAH9313467.1"/>
    <property type="molecule type" value="Genomic_DNA"/>
</dbReference>
<evidence type="ECO:0000313" key="3">
    <source>
        <dbReference type="Proteomes" id="UP000824469"/>
    </source>
</evidence>
<evidence type="ECO:0000313" key="2">
    <source>
        <dbReference type="EMBL" id="KAH9313467.1"/>
    </source>
</evidence>
<sequence>WNESTEDAREGERSEEEVGMKVHETPYLSGEYLEDTVEKEVAGIIKDLVEHEVECSVGEMEKEKYGSI</sequence>
<dbReference type="AlphaFoldDB" id="A0AA38FZU2"/>
<evidence type="ECO:0000256" key="1">
    <source>
        <dbReference type="SAM" id="MobiDB-lite"/>
    </source>
</evidence>
<gene>
    <name evidence="2" type="ORF">KI387_044586</name>
</gene>
<comment type="caution">
    <text evidence="2">The sequence shown here is derived from an EMBL/GenBank/DDBJ whole genome shotgun (WGS) entry which is preliminary data.</text>
</comment>
<organism evidence="2 3">
    <name type="scientific">Taxus chinensis</name>
    <name type="common">Chinese yew</name>
    <name type="synonym">Taxus wallichiana var. chinensis</name>
    <dbReference type="NCBI Taxonomy" id="29808"/>
    <lineage>
        <taxon>Eukaryota</taxon>
        <taxon>Viridiplantae</taxon>
        <taxon>Streptophyta</taxon>
        <taxon>Embryophyta</taxon>
        <taxon>Tracheophyta</taxon>
        <taxon>Spermatophyta</taxon>
        <taxon>Pinopsida</taxon>
        <taxon>Pinidae</taxon>
        <taxon>Conifers II</taxon>
        <taxon>Cupressales</taxon>
        <taxon>Taxaceae</taxon>
        <taxon>Taxus</taxon>
    </lineage>
</organism>
<feature type="non-terminal residue" evidence="2">
    <location>
        <position position="1"/>
    </location>
</feature>
<proteinExistence type="predicted"/>
<feature type="region of interest" description="Disordered" evidence="1">
    <location>
        <begin position="1"/>
        <end position="21"/>
    </location>
</feature>
<accession>A0AA38FZU2</accession>